<dbReference type="SUPFAM" id="SSF48452">
    <property type="entry name" value="TPR-like"/>
    <property type="match status" value="1"/>
</dbReference>
<protein>
    <submittedName>
        <fullName evidence="2">Uncharacterized protein</fullName>
    </submittedName>
</protein>
<organism evidence="2 3">
    <name type="scientific">Tigriopus californicus</name>
    <name type="common">Marine copepod</name>
    <dbReference type="NCBI Taxonomy" id="6832"/>
    <lineage>
        <taxon>Eukaryota</taxon>
        <taxon>Metazoa</taxon>
        <taxon>Ecdysozoa</taxon>
        <taxon>Arthropoda</taxon>
        <taxon>Crustacea</taxon>
        <taxon>Multicrustacea</taxon>
        <taxon>Hexanauplia</taxon>
        <taxon>Copepoda</taxon>
        <taxon>Harpacticoida</taxon>
        <taxon>Harpacticidae</taxon>
        <taxon>Tigriopus</taxon>
    </lineage>
</organism>
<evidence type="ECO:0000256" key="1">
    <source>
        <dbReference type="PROSITE-ProRule" id="PRU00339"/>
    </source>
</evidence>
<dbReference type="InterPro" id="IPR019734">
    <property type="entry name" value="TPR_rpt"/>
</dbReference>
<keyword evidence="1" id="KW-0802">TPR repeat</keyword>
<dbReference type="STRING" id="6832.A0A553P492"/>
<dbReference type="SMART" id="SM00028">
    <property type="entry name" value="TPR"/>
    <property type="match status" value="2"/>
</dbReference>
<dbReference type="PANTHER" id="PTHR46512:SF10">
    <property type="entry name" value="FK506-BINDING PROTEIN-LIKE"/>
    <property type="match status" value="1"/>
</dbReference>
<dbReference type="OMA" id="WTELTIG"/>
<evidence type="ECO:0000313" key="2">
    <source>
        <dbReference type="EMBL" id="TRY72504.1"/>
    </source>
</evidence>
<dbReference type="InterPro" id="IPR011990">
    <property type="entry name" value="TPR-like_helical_dom_sf"/>
</dbReference>
<keyword evidence="3" id="KW-1185">Reference proteome</keyword>
<proteinExistence type="predicted"/>
<name>A0A553P492_TIGCA</name>
<gene>
    <name evidence="2" type="ORF">TCAL_09543</name>
</gene>
<comment type="caution">
    <text evidence="2">The sequence shown here is derived from an EMBL/GenBank/DDBJ whole genome shotgun (WGS) entry which is preliminary data.</text>
</comment>
<dbReference type="Proteomes" id="UP000318571">
    <property type="component" value="Chromosome 7"/>
</dbReference>
<dbReference type="EMBL" id="VCGU01000008">
    <property type="protein sequence ID" value="TRY72504.1"/>
    <property type="molecule type" value="Genomic_DNA"/>
</dbReference>
<dbReference type="AlphaFoldDB" id="A0A553P492"/>
<sequence>MTRREGPETPRTRHWESQDFTVSKVVLQEGNLHQDLPRFGANLEVKLADISVSGITLSELTHDFFFSKFFNTNHSGQILLGDSDSEIDRCLEKCLSSMYPGERCQAAMRIHFDIQKNKREPVELKEVWVDIECQVHLESVLNAQPLDKWHAETKLEKAKEINEAAVRLFKTQRYLDAFYQFRSAMRLVVFVLEDKPEVAESLRKEAMDMKLSCYSNIAACQFQWKNFGYVIQIGGKVLEHQPQNVKMLYRRGVSYLERKEFPEAKSDLSEAHKLDPSNKAINDKLGQLRILEKKHTQHLANNMKKMFG</sequence>
<evidence type="ECO:0000313" key="3">
    <source>
        <dbReference type="Proteomes" id="UP000318571"/>
    </source>
</evidence>
<dbReference type="PROSITE" id="PS50005">
    <property type="entry name" value="TPR"/>
    <property type="match status" value="1"/>
</dbReference>
<feature type="repeat" description="TPR" evidence="1">
    <location>
        <begin position="245"/>
        <end position="278"/>
    </location>
</feature>
<dbReference type="PANTHER" id="PTHR46512">
    <property type="entry name" value="PEPTIDYLPROLYL ISOMERASE"/>
    <property type="match status" value="1"/>
</dbReference>
<accession>A0A553P492</accession>
<dbReference type="Gene3D" id="1.25.40.10">
    <property type="entry name" value="Tetratricopeptide repeat domain"/>
    <property type="match status" value="1"/>
</dbReference>
<reference evidence="2 3" key="1">
    <citation type="journal article" date="2018" name="Nat. Ecol. Evol.">
        <title>Genomic signatures of mitonuclear coevolution across populations of Tigriopus californicus.</title>
        <authorList>
            <person name="Barreto F.S."/>
            <person name="Watson E.T."/>
            <person name="Lima T.G."/>
            <person name="Willett C.S."/>
            <person name="Edmands S."/>
            <person name="Li W."/>
            <person name="Burton R.S."/>
        </authorList>
    </citation>
    <scope>NUCLEOTIDE SEQUENCE [LARGE SCALE GENOMIC DNA]</scope>
    <source>
        <strain evidence="2 3">San Diego</strain>
    </source>
</reference>
<dbReference type="InterPro" id="IPR050754">
    <property type="entry name" value="FKBP4/5/8-like"/>
</dbReference>